<proteinExistence type="predicted"/>
<accession>A0A2P2PZI1</accession>
<name>A0A2P2PZI1_RHIMU</name>
<dbReference type="EMBL" id="GGEC01079663">
    <property type="protein sequence ID" value="MBX60147.1"/>
    <property type="molecule type" value="Transcribed_RNA"/>
</dbReference>
<keyword evidence="1" id="KW-0812">Transmembrane</keyword>
<keyword evidence="1" id="KW-1133">Transmembrane helix</keyword>
<keyword evidence="1" id="KW-0472">Membrane</keyword>
<dbReference type="AlphaFoldDB" id="A0A2P2PZI1"/>
<evidence type="ECO:0000256" key="1">
    <source>
        <dbReference type="SAM" id="Phobius"/>
    </source>
</evidence>
<sequence>MKDFSLFKLCILYYSVIVMTYTLFCRAKISREQLILSRVVSSLSFTGLIILREITHI</sequence>
<reference evidence="2" key="1">
    <citation type="submission" date="2018-02" db="EMBL/GenBank/DDBJ databases">
        <title>Rhizophora mucronata_Transcriptome.</title>
        <authorList>
            <person name="Meera S.P."/>
            <person name="Sreeshan A."/>
            <person name="Augustine A."/>
        </authorList>
    </citation>
    <scope>NUCLEOTIDE SEQUENCE</scope>
    <source>
        <tissue evidence="2">Leaf</tissue>
    </source>
</reference>
<evidence type="ECO:0000313" key="2">
    <source>
        <dbReference type="EMBL" id="MBX60147.1"/>
    </source>
</evidence>
<organism evidence="2">
    <name type="scientific">Rhizophora mucronata</name>
    <name type="common">Asiatic mangrove</name>
    <dbReference type="NCBI Taxonomy" id="61149"/>
    <lineage>
        <taxon>Eukaryota</taxon>
        <taxon>Viridiplantae</taxon>
        <taxon>Streptophyta</taxon>
        <taxon>Embryophyta</taxon>
        <taxon>Tracheophyta</taxon>
        <taxon>Spermatophyta</taxon>
        <taxon>Magnoliopsida</taxon>
        <taxon>eudicotyledons</taxon>
        <taxon>Gunneridae</taxon>
        <taxon>Pentapetalae</taxon>
        <taxon>rosids</taxon>
        <taxon>fabids</taxon>
        <taxon>Malpighiales</taxon>
        <taxon>Rhizophoraceae</taxon>
        <taxon>Rhizophora</taxon>
    </lineage>
</organism>
<feature type="transmembrane region" description="Helical" evidence="1">
    <location>
        <begin position="6"/>
        <end position="24"/>
    </location>
</feature>
<feature type="transmembrane region" description="Helical" evidence="1">
    <location>
        <begin position="36"/>
        <end position="54"/>
    </location>
</feature>
<protein>
    <submittedName>
        <fullName evidence="2">Uncharacterized protein</fullName>
    </submittedName>
</protein>